<feature type="domain" description="Transposase IS701-like DDE" evidence="1">
    <location>
        <begin position="31"/>
        <end position="278"/>
    </location>
</feature>
<protein>
    <submittedName>
        <fullName evidence="2">IS701 family transposase</fullName>
    </submittedName>
</protein>
<gene>
    <name evidence="2" type="ORF">SYYSPA8_25640</name>
</gene>
<dbReference type="Proteomes" id="UP001291653">
    <property type="component" value="Unassembled WGS sequence"/>
</dbReference>
<dbReference type="InterPro" id="IPR038721">
    <property type="entry name" value="IS701-like_DDE_dom"/>
</dbReference>
<comment type="caution">
    <text evidence="2">The sequence shown here is derived from an EMBL/GenBank/DDBJ whole genome shotgun (WGS) entry which is preliminary data.</text>
</comment>
<name>A0ABQ5P5D0_9ACTN</name>
<dbReference type="EMBL" id="BSBI01000012">
    <property type="protein sequence ID" value="GLF97747.1"/>
    <property type="molecule type" value="Genomic_DNA"/>
</dbReference>
<accession>A0ABQ5P5D0</accession>
<dbReference type="Pfam" id="PF13546">
    <property type="entry name" value="DDE_5"/>
    <property type="match status" value="1"/>
</dbReference>
<evidence type="ECO:0000313" key="2">
    <source>
        <dbReference type="EMBL" id="GLF97747.1"/>
    </source>
</evidence>
<sequence length="351" mass="38190">MWPDRPPVPAGATDPGRLARALEELSAVVSPLLVRSETRAQVSKYVQGLLANTEGKSSKDRAEVVGDVFPWRTQRLLNRSRWNADEMREKIGSFAMRRVGDPMGCLVLLRHDVVKCGETVVASTSQITGDRGRRVGQNYQTGLYLAYVSPLGAALIDRELYLPRSWVADRERCVKAGIPEERMTFRSHGEIAKDMLARAMGSGVPFSWVVGGPGFAQYEVLRSWLKERGVSFVMNPPGMTAMGVRQRLRPVAPAEPMPGTGPYGRPTRPLARFPGAPGAPRGEAYAVQAKAQAEALLETACARAGLDRSRVRTWTPWYRHTTLSMLALAVLTNAAAGAAPPPRQSDACAGA</sequence>
<organism evidence="2 3">
    <name type="scientific">Streptomyces yaizuensis</name>
    <dbReference type="NCBI Taxonomy" id="2989713"/>
    <lineage>
        <taxon>Bacteria</taxon>
        <taxon>Bacillati</taxon>
        <taxon>Actinomycetota</taxon>
        <taxon>Actinomycetes</taxon>
        <taxon>Kitasatosporales</taxon>
        <taxon>Streptomycetaceae</taxon>
        <taxon>Streptomyces</taxon>
    </lineage>
</organism>
<dbReference type="InterPro" id="IPR039365">
    <property type="entry name" value="IS701-like"/>
</dbReference>
<dbReference type="RefSeq" id="WP_407706084.1">
    <property type="nucleotide sequence ID" value="NZ_BSBI01000012.1"/>
</dbReference>
<dbReference type="PANTHER" id="PTHR33627">
    <property type="entry name" value="TRANSPOSASE"/>
    <property type="match status" value="1"/>
</dbReference>
<proteinExistence type="predicted"/>
<keyword evidence="3" id="KW-1185">Reference proteome</keyword>
<reference evidence="2 3" key="1">
    <citation type="submission" date="2022-10" db="EMBL/GenBank/DDBJ databases">
        <title>Draft genome sequence of Streptomyces sp. YSPA8.</title>
        <authorList>
            <person name="Moriuchi R."/>
            <person name="Dohra H."/>
            <person name="Yamamura H."/>
            <person name="Kodani S."/>
        </authorList>
    </citation>
    <scope>NUCLEOTIDE SEQUENCE [LARGE SCALE GENOMIC DNA]</scope>
    <source>
        <strain evidence="2 3">YSPA8</strain>
    </source>
</reference>
<dbReference type="PANTHER" id="PTHR33627:SF1">
    <property type="entry name" value="TRANSPOSASE"/>
    <property type="match status" value="1"/>
</dbReference>
<evidence type="ECO:0000313" key="3">
    <source>
        <dbReference type="Proteomes" id="UP001291653"/>
    </source>
</evidence>
<evidence type="ECO:0000259" key="1">
    <source>
        <dbReference type="Pfam" id="PF13546"/>
    </source>
</evidence>